<evidence type="ECO:0000313" key="4">
    <source>
        <dbReference type="Proteomes" id="UP000266206"/>
    </source>
</evidence>
<dbReference type="RefSeq" id="WP_119441377.1">
    <property type="nucleotide sequence ID" value="NZ_CP170494.1"/>
</dbReference>
<sequence length="113" mass="11701">MAVPVNPLTDSFSVAPQLSAGDMSAVAQAGYKSVIINRPDFEGGPDQPASSEVITAAKAAGLEVVYQPVVSGAITAQDVTQFAELLKTMPKPILAYCRSGARCTQLFQAASIS</sequence>
<dbReference type="Proteomes" id="UP000266483">
    <property type="component" value="Unassembled WGS sequence"/>
</dbReference>
<accession>A0A3A1YWM0</accession>
<dbReference type="GO" id="GO:0016787">
    <property type="term" value="F:hydrolase activity"/>
    <property type="evidence" value="ECO:0007669"/>
    <property type="project" value="InterPro"/>
</dbReference>
<keyword evidence="5" id="KW-1185">Reference proteome</keyword>
<dbReference type="EMBL" id="NQYH01000001">
    <property type="protein sequence ID" value="RIY42602.1"/>
    <property type="molecule type" value="Genomic_DNA"/>
</dbReference>
<dbReference type="Pfam" id="PF04273">
    <property type="entry name" value="BLH_phosphatase"/>
    <property type="match status" value="1"/>
</dbReference>
<dbReference type="InterPro" id="IPR029021">
    <property type="entry name" value="Prot-tyrosine_phosphatase-like"/>
</dbReference>
<feature type="domain" description="Beta-lactamase hydrolase-like protein phosphatase-like" evidence="1">
    <location>
        <begin position="8"/>
        <end position="107"/>
    </location>
</feature>
<proteinExistence type="predicted"/>
<dbReference type="AlphaFoldDB" id="A0A3A1YWM0"/>
<evidence type="ECO:0000259" key="1">
    <source>
        <dbReference type="Pfam" id="PF04273"/>
    </source>
</evidence>
<dbReference type="EMBL" id="NQOU01000001">
    <property type="protein sequence ID" value="RII84629.1"/>
    <property type="molecule type" value="Genomic_DNA"/>
</dbReference>
<dbReference type="NCBIfam" id="TIGR01244">
    <property type="entry name" value="TIGR01244 family sulfur transferase"/>
    <property type="match status" value="1"/>
</dbReference>
<organism evidence="3 4">
    <name type="scientific">Neopusillimonas maritima</name>
    <dbReference type="NCBI Taxonomy" id="2026239"/>
    <lineage>
        <taxon>Bacteria</taxon>
        <taxon>Pseudomonadati</taxon>
        <taxon>Pseudomonadota</taxon>
        <taxon>Betaproteobacteria</taxon>
        <taxon>Burkholderiales</taxon>
        <taxon>Alcaligenaceae</taxon>
        <taxon>Neopusillimonas</taxon>
    </lineage>
</organism>
<evidence type="ECO:0000313" key="2">
    <source>
        <dbReference type="EMBL" id="RII84629.1"/>
    </source>
</evidence>
<protein>
    <submittedName>
        <fullName evidence="3">TIGR01244 family protein</fullName>
    </submittedName>
</protein>
<evidence type="ECO:0000313" key="5">
    <source>
        <dbReference type="Proteomes" id="UP000266483"/>
    </source>
</evidence>
<gene>
    <name evidence="2" type="ORF">CJO09_04055</name>
    <name evidence="3" type="ORF">CJP73_01295</name>
</gene>
<dbReference type="InterPro" id="IPR005939">
    <property type="entry name" value="BLH_phosphatase-like"/>
</dbReference>
<name>A0A3A1YWM0_9BURK</name>
<comment type="caution">
    <text evidence="3">The sequence shown here is derived from an EMBL/GenBank/DDBJ whole genome shotgun (WGS) entry which is preliminary data.</text>
</comment>
<dbReference type="Proteomes" id="UP000266206">
    <property type="component" value="Unassembled WGS sequence"/>
</dbReference>
<dbReference type="OrthoDB" id="9802771at2"/>
<dbReference type="Gene3D" id="3.90.190.10">
    <property type="entry name" value="Protein tyrosine phosphatase superfamily"/>
    <property type="match status" value="1"/>
</dbReference>
<evidence type="ECO:0000313" key="3">
    <source>
        <dbReference type="EMBL" id="RIY42602.1"/>
    </source>
</evidence>
<reference evidence="4 5" key="1">
    <citation type="submission" date="2017-08" db="EMBL/GenBank/DDBJ databases">
        <title>Pusillimonas indicus sp. nov., a member of the family Alcaligenaceae isolated from surface seawater.</title>
        <authorList>
            <person name="Li J."/>
        </authorList>
    </citation>
    <scope>NUCLEOTIDE SEQUENCE [LARGE SCALE GENOMIC DNA]</scope>
    <source>
        <strain evidence="2 5">17-4A</strain>
        <strain evidence="3 4">L52-1-41</strain>
    </source>
</reference>